<comment type="caution">
    <text evidence="14">The sequence shown here is derived from an EMBL/GenBank/DDBJ whole genome shotgun (WGS) entry which is preliminary data.</text>
</comment>
<feature type="domain" description="TAFH" evidence="13">
    <location>
        <begin position="946"/>
        <end position="1043"/>
    </location>
</feature>
<evidence type="ECO:0000256" key="2">
    <source>
        <dbReference type="ARBA" id="ARBA00004286"/>
    </source>
</evidence>
<evidence type="ECO:0000259" key="13">
    <source>
        <dbReference type="PROSITE" id="PS51119"/>
    </source>
</evidence>
<evidence type="ECO:0000256" key="1">
    <source>
        <dbReference type="ARBA" id="ARBA00004123"/>
    </source>
</evidence>
<dbReference type="PANTHER" id="PTHR12766:SF7">
    <property type="entry name" value="DEATH DOMAIN-ASSOCIATED PROTEIN 6"/>
    <property type="match status" value="1"/>
</dbReference>
<feature type="compositionally biased region" description="Polar residues" evidence="12">
    <location>
        <begin position="639"/>
        <end position="687"/>
    </location>
</feature>
<evidence type="ECO:0000256" key="8">
    <source>
        <dbReference type="ARBA" id="ARBA00023054"/>
    </source>
</evidence>
<gene>
    <name evidence="14" type="ORF">JTE90_018122</name>
</gene>
<feature type="region of interest" description="Disordered" evidence="12">
    <location>
        <begin position="1460"/>
        <end position="1489"/>
    </location>
</feature>
<dbReference type="InterPro" id="IPR046426">
    <property type="entry name" value="DAXX_histone-bd_sf"/>
</dbReference>
<keyword evidence="5" id="KW-0963">Cytoplasm</keyword>
<feature type="region of interest" description="Disordered" evidence="12">
    <location>
        <begin position="1757"/>
        <end position="1779"/>
    </location>
</feature>
<evidence type="ECO:0000256" key="11">
    <source>
        <dbReference type="ARBA" id="ARBA00023242"/>
    </source>
</evidence>
<feature type="compositionally biased region" description="Basic residues" evidence="12">
    <location>
        <begin position="1256"/>
        <end position="1269"/>
    </location>
</feature>
<dbReference type="GO" id="GO:0005737">
    <property type="term" value="C:cytoplasm"/>
    <property type="evidence" value="ECO:0007669"/>
    <property type="project" value="UniProtKB-SubCell"/>
</dbReference>
<feature type="region of interest" description="Disordered" evidence="12">
    <location>
        <begin position="532"/>
        <end position="552"/>
    </location>
</feature>
<feature type="region of interest" description="Disordered" evidence="12">
    <location>
        <begin position="639"/>
        <end position="715"/>
    </location>
</feature>
<feature type="compositionally biased region" description="Polar residues" evidence="12">
    <location>
        <begin position="564"/>
        <end position="575"/>
    </location>
</feature>
<dbReference type="Proteomes" id="UP000827092">
    <property type="component" value="Unassembled WGS sequence"/>
</dbReference>
<dbReference type="Gene3D" id="1.20.120.1110">
    <property type="entry name" value="TAFH/NHR1 domain"/>
    <property type="match status" value="2"/>
</dbReference>
<evidence type="ECO:0000256" key="6">
    <source>
        <dbReference type="ARBA" id="ARBA00022703"/>
    </source>
</evidence>
<keyword evidence="9" id="KW-0804">Transcription</keyword>
<accession>A0AAV6UZ17</accession>
<dbReference type="PANTHER" id="PTHR12766">
    <property type="entry name" value="DEATH DOMAIN-ASSOCIATED PROTEIN 6 DAXX"/>
    <property type="match status" value="1"/>
</dbReference>
<feature type="compositionally biased region" description="Polar residues" evidence="12">
    <location>
        <begin position="18"/>
        <end position="33"/>
    </location>
</feature>
<comment type="subcellular location">
    <subcellularLocation>
        <location evidence="2">Chromosome</location>
    </subcellularLocation>
    <subcellularLocation>
        <location evidence="3">Cytoplasm</location>
    </subcellularLocation>
    <subcellularLocation>
        <location evidence="1">Nucleus</location>
    </subcellularLocation>
</comment>
<feature type="compositionally biased region" description="Acidic residues" evidence="12">
    <location>
        <begin position="1769"/>
        <end position="1779"/>
    </location>
</feature>
<feature type="compositionally biased region" description="Low complexity" evidence="12">
    <location>
        <begin position="1270"/>
        <end position="1282"/>
    </location>
</feature>
<dbReference type="GO" id="GO:0006334">
    <property type="term" value="P:nucleosome assembly"/>
    <property type="evidence" value="ECO:0007669"/>
    <property type="project" value="TreeGrafter"/>
</dbReference>
<feature type="compositionally biased region" description="Polar residues" evidence="12">
    <location>
        <begin position="603"/>
        <end position="613"/>
    </location>
</feature>
<dbReference type="GO" id="GO:0042393">
    <property type="term" value="F:histone binding"/>
    <property type="evidence" value="ECO:0007669"/>
    <property type="project" value="InterPro"/>
</dbReference>
<keyword evidence="11" id="KW-0539">Nucleus</keyword>
<feature type="compositionally biased region" description="Polar residues" evidence="12">
    <location>
        <begin position="1134"/>
        <end position="1152"/>
    </location>
</feature>
<dbReference type="Pfam" id="PF20920">
    <property type="entry name" value="DAXX_hist_bd"/>
    <property type="match status" value="1"/>
</dbReference>
<evidence type="ECO:0000256" key="10">
    <source>
        <dbReference type="ARBA" id="ARBA00023186"/>
    </source>
</evidence>
<feature type="compositionally biased region" description="Low complexity" evidence="12">
    <location>
        <begin position="1852"/>
        <end position="1867"/>
    </location>
</feature>
<reference evidence="14 15" key="1">
    <citation type="journal article" date="2022" name="Nat. Ecol. Evol.">
        <title>A masculinizing supergene underlies an exaggerated male reproductive morph in a spider.</title>
        <authorList>
            <person name="Hendrickx F."/>
            <person name="De Corte Z."/>
            <person name="Sonet G."/>
            <person name="Van Belleghem S.M."/>
            <person name="Kostlbacher S."/>
            <person name="Vangestel C."/>
        </authorList>
    </citation>
    <scope>NUCLEOTIDE SEQUENCE [LARGE SCALE GENOMIC DNA]</scope>
    <source>
        <strain evidence="14">W744_W776</strain>
    </source>
</reference>
<sequence>MPNKVEVITLSSSDEDSNPQVENTRNIAKQQKSTARKSLHSTTTIRNTTIKDEPPPPPTTTTKVKLASVNNGQFNSATSSGHQQQNAPKTLPKYNSLVHKVVSTPTTSPNPATITSQSRTVTVSTKQSISNSVTNTASKMPGITITPLAPSSKVVEKNKVLPTSQTNYDPKGIGKVNLNKHFKPSSTSTPKISNSLNSVNANTIKTLSESNKHINAKAPIISSVYSLGVCPSKAINEAQSSSSTGKIAKILPAVSISPSANLSNSEIPKTLLASLGKTGVTITKNSVNRKIHESLNTSTHKQNEKRNLGDVGMAKEKPSNSLPVFPIGVTVEKITVNKQILEATKEKVSNKFVPADKTGITVAKTAGTVLETPTTSTEKYKQKANVVASATTKEKFLNSFVPVNNRLFEGSKTATNSITDKNILSKQASKEFSGISNMAAKSGTTMTPVGQVNKQTKPQIYTNIVHTTVIPANIPTTNRKLVVKLDSVNKMKQETIFGSQTASTEVKDNNSKLSNNELSRELINFLPEPKIIPKEDLPKSSSDSIESKKSNKAVTILPVSKVATSSRNVNSQNNKGAPKKRTLTESDSRNDGTSKKAKLDPNSRLNGAHSNLATAEENMKRISALKKSLKVIAEGLTKSTSAGKNSKESSNSGTKGLVDNNKTGQLANDLGSESSKLFNESLPNKNINAEEAKSEQNKNSMKKDQNEKPLKQISPNTIKEKCQNFLTTVIRLVGEASKTGLDIEKLIQRLIDGSIEPEEFCAELKNEHRRPKLLIFLKESLPQVRQALLSGEMTIKGIRPPPLPASVQSTAASVQSTAPAKQISPNTIKEKCQNFLTTVIRLVGEASKTRSFHKLIQRLIESLPQVRQALLSGEMTIKGIRPPPLPASVQSTAASVQSTAPAKQESLPQVRQALLSGEMTIKGIRPPPLPASVQSTAASVQSTAPAKQISPNTIKEKCQNFLTTVIRLVGEASKTGLDIEKLIQRLIDGSIEPEEFCAELKNEHRLPKLLIFLKESLPQVRQALLSGEMTIKGIRPPPLPASVQSTAASVQSTAASVQSTAPAKQVTSPKLSLKRKQVINRASASQIISSTPIPLKYFPIEPSAKKAKLDSKGTSNVPITMGWKNEENPKESSIEPNQEVSKNSENVKAPPQNSVSLHITSQNDTSGNVALWDKSDDNATKFNKLLEFSKSFMTATPTEKCTIVKKFHRLLKKANSSYVDSSEFSSLLESTLQKIKDSKETFIQLQKVKTELKAYKRSKNATTPSRHRLLSSSSEQSEAVASNLEIPSDESPKKVPTPNLADKVASAMLPNFMQKETSQSVENNAADAFINVPCSSKQADIIESLHFSMPVSNGVKLLSGFRTKVSDTQRTSVGKPSISIRVTNKAFSGNKFDEMADPVPLLPASDPEIEVVNEVVTAAQKKSLIKGLNLQSIDQQNVRLVKIKSIQGELQANNLPPIPVKESVAQPKTSTETTDLDDMTSKPNDPSDKVSIIIDQSKLETNILPPMSVPEVDQPETSIETTHPVMNNVNESRQEAKSLPSTSIKKGGDQPEFLMTKMNKRVKFLETLLGKLDKQIKKLQAKELSMDDLDDTESTYILEDKYKRKFQKTWAKLCELKKRPALVGREIEKRFHYQGCRHSDFNKAIERLVNKRKPAEKFPNYVEVHNILKKVNERAHLSLSSYEIERAAREAFADIGKELKRRRQADEDLDFGCYLTDDISLETDPAEQDEELKTKLTNSVLEGEKKIAEIIKKYAAQEDPNAETGEGSNCEEEGVDDEMDIDMPPTIRIEKVVSVQHVDSVAEESLEDPVGIEVTAKSFENTDLPDTDPATPETDEREDNATPIPISVSRPATDVIDIDSSSSASTDPGPNATERSSSNFVMYRGSRVIMPDMRDFNDEPPLNYDDSSPDLPPLSELLKM</sequence>
<feature type="region of interest" description="Disordered" evidence="12">
    <location>
        <begin position="1816"/>
        <end position="1920"/>
    </location>
</feature>
<keyword evidence="7" id="KW-0805">Transcription regulation</keyword>
<evidence type="ECO:0000256" key="4">
    <source>
        <dbReference type="ARBA" id="ARBA00022454"/>
    </source>
</evidence>
<feature type="domain" description="TAFH" evidence="13">
    <location>
        <begin position="710"/>
        <end position="807"/>
    </location>
</feature>
<evidence type="ECO:0000256" key="9">
    <source>
        <dbReference type="ARBA" id="ARBA00023163"/>
    </source>
</evidence>
<feature type="compositionally biased region" description="Basic and acidic residues" evidence="12">
    <location>
        <begin position="688"/>
        <end position="710"/>
    </location>
</feature>
<evidence type="ECO:0000256" key="12">
    <source>
        <dbReference type="SAM" id="MobiDB-lite"/>
    </source>
</evidence>
<feature type="region of interest" description="Disordered" evidence="12">
    <location>
        <begin position="1256"/>
        <end position="1298"/>
    </location>
</feature>
<evidence type="ECO:0000313" key="15">
    <source>
        <dbReference type="Proteomes" id="UP000827092"/>
    </source>
</evidence>
<dbReference type="SMART" id="SM00549">
    <property type="entry name" value="TAFH"/>
    <property type="match status" value="2"/>
</dbReference>
<keyword evidence="10" id="KW-0143">Chaperone</keyword>
<dbReference type="GO" id="GO:0042981">
    <property type="term" value="P:regulation of apoptotic process"/>
    <property type="evidence" value="ECO:0007669"/>
    <property type="project" value="TreeGrafter"/>
</dbReference>
<evidence type="ECO:0000256" key="5">
    <source>
        <dbReference type="ARBA" id="ARBA00022490"/>
    </source>
</evidence>
<feature type="region of interest" description="Disordered" evidence="12">
    <location>
        <begin position="1"/>
        <end position="63"/>
    </location>
</feature>
<dbReference type="PROSITE" id="PS51119">
    <property type="entry name" value="TAFH"/>
    <property type="match status" value="2"/>
</dbReference>
<evidence type="ECO:0000256" key="7">
    <source>
        <dbReference type="ARBA" id="ARBA00023015"/>
    </source>
</evidence>
<dbReference type="EMBL" id="JAFNEN010000214">
    <property type="protein sequence ID" value="KAG8189469.1"/>
    <property type="molecule type" value="Genomic_DNA"/>
</dbReference>
<feature type="compositionally biased region" description="Basic and acidic residues" evidence="12">
    <location>
        <begin position="582"/>
        <end position="601"/>
    </location>
</feature>
<evidence type="ECO:0000256" key="3">
    <source>
        <dbReference type="ARBA" id="ARBA00004496"/>
    </source>
</evidence>
<dbReference type="Gene3D" id="1.10.8.810">
    <property type="entry name" value="Daxx helical bundle domain"/>
    <property type="match status" value="1"/>
</dbReference>
<dbReference type="Pfam" id="PF07531">
    <property type="entry name" value="TAFH"/>
    <property type="match status" value="2"/>
</dbReference>
<name>A0AAV6UZ17_9ARAC</name>
<dbReference type="Gene3D" id="1.20.58.2170">
    <property type="match status" value="1"/>
</dbReference>
<dbReference type="GO" id="GO:0016605">
    <property type="term" value="C:PML body"/>
    <property type="evidence" value="ECO:0007669"/>
    <property type="project" value="TreeGrafter"/>
</dbReference>
<organism evidence="14 15">
    <name type="scientific">Oedothorax gibbosus</name>
    <dbReference type="NCBI Taxonomy" id="931172"/>
    <lineage>
        <taxon>Eukaryota</taxon>
        <taxon>Metazoa</taxon>
        <taxon>Ecdysozoa</taxon>
        <taxon>Arthropoda</taxon>
        <taxon>Chelicerata</taxon>
        <taxon>Arachnida</taxon>
        <taxon>Araneae</taxon>
        <taxon>Araneomorphae</taxon>
        <taxon>Entelegynae</taxon>
        <taxon>Araneoidea</taxon>
        <taxon>Linyphiidae</taxon>
        <taxon>Erigoninae</taxon>
        <taxon>Oedothorax</taxon>
    </lineage>
</organism>
<evidence type="ECO:0000313" key="14">
    <source>
        <dbReference type="EMBL" id="KAG8189469.1"/>
    </source>
</evidence>
<keyword evidence="8" id="KW-0175">Coiled coil</keyword>
<protein>
    <recommendedName>
        <fullName evidence="13">TAFH domain-containing protein</fullName>
    </recommendedName>
</protein>
<keyword evidence="4" id="KW-0158">Chromosome</keyword>
<dbReference type="CDD" id="cd13150">
    <property type="entry name" value="DAXX_histone_binding"/>
    <property type="match status" value="1"/>
</dbReference>
<dbReference type="GO" id="GO:0050681">
    <property type="term" value="F:nuclear androgen receptor binding"/>
    <property type="evidence" value="ECO:0007669"/>
    <property type="project" value="TreeGrafter"/>
</dbReference>
<proteinExistence type="predicted"/>
<feature type="region of interest" description="Disordered" evidence="12">
    <location>
        <begin position="1108"/>
        <end position="1152"/>
    </location>
</feature>
<dbReference type="GO" id="GO:0003714">
    <property type="term" value="F:transcription corepressor activity"/>
    <property type="evidence" value="ECO:0007669"/>
    <property type="project" value="TreeGrafter"/>
</dbReference>
<feature type="compositionally biased region" description="Basic and acidic residues" evidence="12">
    <location>
        <begin position="1124"/>
        <end position="1133"/>
    </location>
</feature>
<dbReference type="InterPro" id="IPR046378">
    <property type="entry name" value="DAXX_histone-bd"/>
</dbReference>
<dbReference type="GO" id="GO:0006915">
    <property type="term" value="P:apoptotic process"/>
    <property type="evidence" value="ECO:0007669"/>
    <property type="project" value="UniProtKB-KW"/>
</dbReference>
<keyword evidence="15" id="KW-1185">Reference proteome</keyword>
<feature type="region of interest" description="Disordered" evidence="12">
    <location>
        <begin position="564"/>
        <end position="614"/>
    </location>
</feature>
<dbReference type="GO" id="GO:0006351">
    <property type="term" value="P:DNA-templated transcription"/>
    <property type="evidence" value="ECO:0007669"/>
    <property type="project" value="InterPro"/>
</dbReference>
<keyword evidence="6" id="KW-0053">Apoptosis</keyword>
<dbReference type="SUPFAM" id="SSF158553">
    <property type="entry name" value="TAFH domain-like"/>
    <property type="match status" value="2"/>
</dbReference>
<dbReference type="GO" id="GO:0003713">
    <property type="term" value="F:transcription coactivator activity"/>
    <property type="evidence" value="ECO:0007669"/>
    <property type="project" value="TreeGrafter"/>
</dbReference>
<dbReference type="InterPro" id="IPR003894">
    <property type="entry name" value="TAFH_NHR1"/>
</dbReference>
<dbReference type="InterPro" id="IPR038298">
    <property type="entry name" value="Daxx_N_sf"/>
</dbReference>
<dbReference type="InterPro" id="IPR037249">
    <property type="entry name" value="TAFH/NHR1_dom_sf"/>
</dbReference>
<dbReference type="GO" id="GO:0005694">
    <property type="term" value="C:chromosome"/>
    <property type="evidence" value="ECO:0007669"/>
    <property type="project" value="UniProtKB-SubCell"/>
</dbReference>